<reference evidence="1 2" key="2">
    <citation type="journal article" date="2015" name="J. Bacteriol.">
        <title>Genomic, proteomic, and biochemical analysis of the organohalide respiratory pathway in Desulfitobacterium dehalogenans.</title>
        <authorList>
            <person name="Kruse T."/>
            <person name="van de Pas B.A."/>
            <person name="Atteia A."/>
            <person name="Krab K."/>
            <person name="Hagen W.R."/>
            <person name="Goodwin L."/>
            <person name="Chain P."/>
            <person name="Boeren S."/>
            <person name="Maphosa F."/>
            <person name="Schraa G."/>
            <person name="de Vos W.M."/>
            <person name="van der Oost J."/>
            <person name="Smidt H."/>
            <person name="Stams A.J."/>
        </authorList>
    </citation>
    <scope>NUCLEOTIDE SEQUENCE [LARGE SCALE GENOMIC DNA]</scope>
    <source>
        <strain evidence="2">ATCC 51507 / DSM 9161 / JW/IU-DC1</strain>
    </source>
</reference>
<keyword evidence="2" id="KW-1185">Reference proteome</keyword>
<keyword evidence="1" id="KW-0489">Methyltransferase</keyword>
<protein>
    <submittedName>
        <fullName evidence="1">Methyltransferase family protein</fullName>
    </submittedName>
</protein>
<accession>I4ADR9</accession>
<dbReference type="Proteomes" id="UP000006053">
    <property type="component" value="Chromosome"/>
</dbReference>
<keyword evidence="1" id="KW-0808">Transferase</keyword>
<dbReference type="CDD" id="cd02440">
    <property type="entry name" value="AdoMet_MTases"/>
    <property type="match status" value="1"/>
</dbReference>
<dbReference type="EMBL" id="CP003348">
    <property type="protein sequence ID" value="AFM02104.1"/>
    <property type="molecule type" value="Genomic_DNA"/>
</dbReference>
<dbReference type="HOGENOM" id="CLU_870764_0_0_9"/>
<evidence type="ECO:0000313" key="1">
    <source>
        <dbReference type="EMBL" id="AFM02104.1"/>
    </source>
</evidence>
<dbReference type="KEGG" id="ddh:Desde_3837"/>
<dbReference type="Gene3D" id="3.40.50.150">
    <property type="entry name" value="Vaccinia Virus protein VP39"/>
    <property type="match status" value="1"/>
</dbReference>
<proteinExistence type="predicted"/>
<gene>
    <name evidence="1" type="ordered locus">Desde_3837</name>
</gene>
<dbReference type="OrthoDB" id="9791837at2"/>
<dbReference type="eggNOG" id="COG2227">
    <property type="taxonomic scope" value="Bacteria"/>
</dbReference>
<organism evidence="1 2">
    <name type="scientific">Desulfitobacterium dehalogenans (strain ATCC 51507 / DSM 9161 / JW/IU-DC1)</name>
    <dbReference type="NCBI Taxonomy" id="756499"/>
    <lineage>
        <taxon>Bacteria</taxon>
        <taxon>Bacillati</taxon>
        <taxon>Bacillota</taxon>
        <taxon>Clostridia</taxon>
        <taxon>Eubacteriales</taxon>
        <taxon>Desulfitobacteriaceae</taxon>
        <taxon>Desulfitobacterium</taxon>
    </lineage>
</organism>
<name>I4ADR9_DESDJ</name>
<dbReference type="Pfam" id="PF13489">
    <property type="entry name" value="Methyltransf_23"/>
    <property type="match status" value="1"/>
</dbReference>
<dbReference type="RefSeq" id="WP_014795576.1">
    <property type="nucleotide sequence ID" value="NC_018017.1"/>
</dbReference>
<dbReference type="AlphaFoldDB" id="I4ADR9"/>
<reference evidence="2" key="1">
    <citation type="submission" date="2012-06" db="EMBL/GenBank/DDBJ databases">
        <title>Complete sequence of Desulfitobacterium dehalogenans ATCC 51507.</title>
        <authorList>
            <person name="Lucas S."/>
            <person name="Han J."/>
            <person name="Lapidus A."/>
            <person name="Cheng J.-F."/>
            <person name="Goodwin L."/>
            <person name="Pitluck S."/>
            <person name="Peters L."/>
            <person name="Ovchinnikova G."/>
            <person name="Teshima H."/>
            <person name="Detter J.C."/>
            <person name="Han C."/>
            <person name="Tapia R."/>
            <person name="Land M."/>
            <person name="Hauser L."/>
            <person name="Kyrpides N."/>
            <person name="Ivanova N."/>
            <person name="Pagani I."/>
            <person name="Kruse T."/>
            <person name="de Vos W.M."/>
            <person name="Smidt H."/>
            <person name="Woyke T."/>
        </authorList>
    </citation>
    <scope>NUCLEOTIDE SEQUENCE [LARGE SCALE GENOMIC DNA]</scope>
    <source>
        <strain evidence="2">ATCC 51507 / DSM 9161 / JW/IU-DC1</strain>
    </source>
</reference>
<dbReference type="InterPro" id="IPR029063">
    <property type="entry name" value="SAM-dependent_MTases_sf"/>
</dbReference>
<sequence>MFRKKTLNNKQKAAMVLPNSAIENSAWYSHYLNLKDNIIRFQQLGLFSTSDFEGKRVLDFGGSAGQFAVALLEQGASSAIVVDTSLPLDIYQKTLKSMKNLKAYNITIEDLAITQPASVDFVVAHTVTEHISNLPSVFTSIRKIMAPGAVFLIVHDNYYHPSGAHDNFMLNVGRNGLYEYLGPKCWDTEVRCSSSLSWRQKMREQLPWVWNDENEASLDPSACEKCSFYRRSHPWSHLLWQNEFLNVFREPGFSSGKEESIINKVTPFQLTQYLIESGFIIEISQRIYHNNEPPEVLLKEPYCFSYQDLKTLNLLIRAK</sequence>
<dbReference type="GO" id="GO:0008168">
    <property type="term" value="F:methyltransferase activity"/>
    <property type="evidence" value="ECO:0007669"/>
    <property type="project" value="UniProtKB-KW"/>
</dbReference>
<dbReference type="STRING" id="756499.Desde_3837"/>
<dbReference type="SUPFAM" id="SSF53335">
    <property type="entry name" value="S-adenosyl-L-methionine-dependent methyltransferases"/>
    <property type="match status" value="1"/>
</dbReference>
<dbReference type="GO" id="GO:0032259">
    <property type="term" value="P:methylation"/>
    <property type="evidence" value="ECO:0007669"/>
    <property type="project" value="UniProtKB-KW"/>
</dbReference>
<evidence type="ECO:0000313" key="2">
    <source>
        <dbReference type="Proteomes" id="UP000006053"/>
    </source>
</evidence>